<dbReference type="AlphaFoldDB" id="A0A6A4BR52"/>
<comment type="caution">
    <text evidence="1">The sequence shown here is derived from an EMBL/GenBank/DDBJ whole genome shotgun (WGS) entry which is preliminary data.</text>
</comment>
<accession>A0A6A4BR52</accession>
<name>A0A6A4BR52_9STRA</name>
<keyword evidence="2" id="KW-1185">Reference proteome</keyword>
<reference evidence="1 2" key="1">
    <citation type="submission" date="2018-08" db="EMBL/GenBank/DDBJ databases">
        <title>Genomic investigation of the strawberry pathogen Phytophthora fragariae indicates pathogenicity is determined by transcriptional variation in three key races.</title>
        <authorList>
            <person name="Adams T.M."/>
            <person name="Armitage A.D."/>
            <person name="Sobczyk M.K."/>
            <person name="Bates H.J."/>
            <person name="Dunwell J.M."/>
            <person name="Nellist C.F."/>
            <person name="Harrison R.J."/>
        </authorList>
    </citation>
    <scope>NUCLEOTIDE SEQUENCE [LARGE SCALE GENOMIC DNA]</scope>
    <source>
        <strain evidence="1 2">SCRP333</strain>
    </source>
</reference>
<gene>
    <name evidence="1" type="ORF">PR003_g28929</name>
</gene>
<evidence type="ECO:0000313" key="1">
    <source>
        <dbReference type="EMBL" id="KAE9276919.1"/>
    </source>
</evidence>
<proteinExistence type="predicted"/>
<evidence type="ECO:0000313" key="2">
    <source>
        <dbReference type="Proteomes" id="UP000434957"/>
    </source>
</evidence>
<dbReference type="EMBL" id="QXFT01004608">
    <property type="protein sequence ID" value="KAE9276919.1"/>
    <property type="molecule type" value="Genomic_DNA"/>
</dbReference>
<organism evidence="1 2">
    <name type="scientific">Phytophthora rubi</name>
    <dbReference type="NCBI Taxonomy" id="129364"/>
    <lineage>
        <taxon>Eukaryota</taxon>
        <taxon>Sar</taxon>
        <taxon>Stramenopiles</taxon>
        <taxon>Oomycota</taxon>
        <taxon>Peronosporomycetes</taxon>
        <taxon>Peronosporales</taxon>
        <taxon>Peronosporaceae</taxon>
        <taxon>Phytophthora</taxon>
    </lineage>
</organism>
<dbReference type="Proteomes" id="UP000434957">
    <property type="component" value="Unassembled WGS sequence"/>
</dbReference>
<protein>
    <submittedName>
        <fullName evidence="1">Uncharacterized protein</fullName>
    </submittedName>
</protein>
<sequence length="62" mass="5608">MRGVGASAGVGGRVGGATGGVGASAGVGGGVSGGANGVLVPVLARRVFSGCESIVHGCIVDQ</sequence>